<name>A0A8J2L9M6_9HEXA</name>
<organism evidence="2 3">
    <name type="scientific">Allacma fusca</name>
    <dbReference type="NCBI Taxonomy" id="39272"/>
    <lineage>
        <taxon>Eukaryota</taxon>
        <taxon>Metazoa</taxon>
        <taxon>Ecdysozoa</taxon>
        <taxon>Arthropoda</taxon>
        <taxon>Hexapoda</taxon>
        <taxon>Collembola</taxon>
        <taxon>Symphypleona</taxon>
        <taxon>Sminthuridae</taxon>
        <taxon>Allacma</taxon>
    </lineage>
</organism>
<keyword evidence="3" id="KW-1185">Reference proteome</keyword>
<keyword evidence="1" id="KW-1133">Transmembrane helix</keyword>
<keyword evidence="1" id="KW-0472">Membrane</keyword>
<protein>
    <submittedName>
        <fullName evidence="2">Uncharacterized protein</fullName>
    </submittedName>
</protein>
<dbReference type="EMBL" id="CAJVCH010548908">
    <property type="protein sequence ID" value="CAG7828804.1"/>
    <property type="molecule type" value="Genomic_DNA"/>
</dbReference>
<reference evidence="2" key="1">
    <citation type="submission" date="2021-06" db="EMBL/GenBank/DDBJ databases">
        <authorList>
            <person name="Hodson N. C."/>
            <person name="Mongue J. A."/>
            <person name="Jaron S. K."/>
        </authorList>
    </citation>
    <scope>NUCLEOTIDE SEQUENCE</scope>
</reference>
<feature type="non-terminal residue" evidence="2">
    <location>
        <position position="1"/>
    </location>
</feature>
<comment type="caution">
    <text evidence="2">The sequence shown here is derived from an EMBL/GenBank/DDBJ whole genome shotgun (WGS) entry which is preliminary data.</text>
</comment>
<evidence type="ECO:0000313" key="2">
    <source>
        <dbReference type="EMBL" id="CAG7828804.1"/>
    </source>
</evidence>
<proteinExistence type="predicted"/>
<sequence>RCKSLGYYPSKFRNALFFITLYVALGPDLFGIEHHLRSFAPKRALSFIPLCV</sequence>
<evidence type="ECO:0000256" key="1">
    <source>
        <dbReference type="SAM" id="Phobius"/>
    </source>
</evidence>
<keyword evidence="1" id="KW-0812">Transmembrane</keyword>
<evidence type="ECO:0000313" key="3">
    <source>
        <dbReference type="Proteomes" id="UP000708208"/>
    </source>
</evidence>
<gene>
    <name evidence="2" type="ORF">AFUS01_LOCUS38705</name>
</gene>
<feature type="transmembrane region" description="Helical" evidence="1">
    <location>
        <begin position="12"/>
        <end position="32"/>
    </location>
</feature>
<dbReference type="Proteomes" id="UP000708208">
    <property type="component" value="Unassembled WGS sequence"/>
</dbReference>
<dbReference type="AlphaFoldDB" id="A0A8J2L9M6"/>
<accession>A0A8J2L9M6</accession>